<evidence type="ECO:0000256" key="2">
    <source>
        <dbReference type="ARBA" id="ARBA00008792"/>
    </source>
</evidence>
<evidence type="ECO:0000256" key="15">
    <source>
        <dbReference type="ARBA" id="ARBA00047984"/>
    </source>
</evidence>
<evidence type="ECO:0000256" key="10">
    <source>
        <dbReference type="ARBA" id="ARBA00022806"/>
    </source>
</evidence>
<dbReference type="SMART" id="SM00847">
    <property type="entry name" value="HA2"/>
    <property type="match status" value="1"/>
</dbReference>
<sequence length="1452" mass="164622">MATSNAITIDHVNAFFSLDQPLQQLDIVPTATGGAGINNLDQYPPPKASAPSWRKAGTDYVKRVLDRDREAERNRRQSQQNLTMNSTLSVNTLDDIESTIPGGGGPGIDELQEETTQQIYSTYFNVPNKTYDPDLTITSYREEILQQLNIHPVVIIQGPTGCGKTTQVPQYILDYHQSKGMYCNIIVTQPRKIAAISIARRVCQERRWQLGGIVGYQVAMDSKISSDTRLSYVTTGVFLEKLVNSKRMDMYTHVIIDEVHERNQDIDFALLLVKKFLKTNSQRVKVILMSATFDSSEFARYFSFSSRGDPAPILEIIGKSKDVTEHYIHELATLFPKQINQKKQMNFSQHMEMPDFKMEAPRIHPVLYEVVLNLMLIFDRIEKAEQQVPSDRAFAPTRGAVLIFLPGYDEISALTNKLRAASFNHNFWIIPLHSSITVEEQTKVFRNAPPEQRKVIISTNIAESSITVPDIKYVIDFCLTKSLVTDPATNYTCLQLEWASKANCVQRKGRAGRVDIGKVYRLIPLAFYNQLPEYNIPEIKRCPLTSTILHIKKLNICEPQEILAYALDPPDLSDIGNAVLQLKEALALTARGSNPFDGDLTFIGRVMANLPLDIKLGKLIIFGYVFHCLEECIIMAASLSLQSFFAKPFEKALDAYRSRLAWADGTFSDCLCFLNAYKLWKQMSVQGQFRRPGGLTEINWCRTHFIDTRRIKEVDLLVKDIKSRLEKLNILIDRRERFAGAEESNTLILKMVIAGAFFPHYFIQQPLDEVQISKEINENDPRSTVLVTGLPLNHGILYATALKQLLSCCGQNMSIEFEESKAYIKFMSKYEKNESLVHPAVYMAVKMRKSHNKLVLALFSHEEAESKTRQLLSSRSSSSNSLFKSSNRITVSEESVFKRIPLPPLEQSTIEIFLTQVNSCGSFWARYTTPETCRLVMFLETTINKNRGIDLKHLTKSPKLNGMYLAPYSEAKEDPLYYRARVMEIKSSKVLIFFVDYGNVETINSSELREIPESTPDVLNTPCLAFECNLAEVKPLSYRSPNGQWSPEANMWFKTAVSGRILHAKVYSVVQGIVRVELMKKADDGCIININKELVKREYAEPAEESFASKQNHEQRLKASTYASNIITPGCNTSNDFEVPWSETKSYDEITKTGRSIRLKGPYNPLEVSYCGLTNVDRCKCVNIESCSVNSVSLNAQPQDSYNTMLVASSIGVSQSNRDLTVRSTTLLPKLRGLPSIVCLLFSPFAEIRTDRAQKSYIGALCGLGYDPVTKESLYPDHDIELAFDIELNIEDIREINVVRMGFNLLLHSDCDTLQYPTNSVSVVHEQTRKAIINLLQKKRTPMETKYYHKPGQWNQIAEEELLYAEVEPKADCAAVLPLHRVAYLTTYQEVEDLKEHINGLYKMVENGTNKEFQLIQCKLCSIDVHSTRELILHLDSDEHVQNELLNGLNKL</sequence>
<keyword evidence="6" id="KW-0963">Cytoplasm</keyword>
<dbReference type="PROSITE" id="PS51194">
    <property type="entry name" value="HELICASE_CTER"/>
    <property type="match status" value="1"/>
</dbReference>
<protein>
    <recommendedName>
        <fullName evidence="4">Probable ATP-dependent RNA helicase spindle-E</fullName>
        <ecNumber evidence="3">3.6.4.13</ecNumber>
    </recommendedName>
</protein>
<dbReference type="SMART" id="SM00333">
    <property type="entry name" value="TUDOR"/>
    <property type="match status" value="1"/>
</dbReference>
<dbReference type="CDD" id="cd18791">
    <property type="entry name" value="SF2_C_RHA"/>
    <property type="match status" value="1"/>
</dbReference>
<dbReference type="EC" id="3.6.4.13" evidence="3"/>
<keyword evidence="7" id="KW-0547">Nucleotide-binding</keyword>
<keyword evidence="13" id="KW-0943">RNA-mediated gene silencing</keyword>
<accession>A0AAV1Z5A3</accession>
<dbReference type="Proteomes" id="UP001497382">
    <property type="component" value="Unassembled WGS sequence"/>
</dbReference>
<evidence type="ECO:0000256" key="14">
    <source>
        <dbReference type="ARBA" id="ARBA00023254"/>
    </source>
</evidence>
<dbReference type="InterPro" id="IPR027417">
    <property type="entry name" value="P-loop_NTPase"/>
</dbReference>
<dbReference type="GO" id="GO:0016787">
    <property type="term" value="F:hydrolase activity"/>
    <property type="evidence" value="ECO:0007669"/>
    <property type="project" value="UniProtKB-KW"/>
</dbReference>
<evidence type="ECO:0000313" key="21">
    <source>
        <dbReference type="Proteomes" id="UP001497382"/>
    </source>
</evidence>
<dbReference type="GO" id="GO:0005737">
    <property type="term" value="C:cytoplasm"/>
    <property type="evidence" value="ECO:0007669"/>
    <property type="project" value="UniProtKB-SubCell"/>
</dbReference>
<feature type="domain" description="Helicase ATP-binding" evidence="18">
    <location>
        <begin position="145"/>
        <end position="311"/>
    </location>
</feature>
<evidence type="ECO:0000256" key="8">
    <source>
        <dbReference type="ARBA" id="ARBA00022782"/>
    </source>
</evidence>
<dbReference type="InterPro" id="IPR002999">
    <property type="entry name" value="Tudor"/>
</dbReference>
<dbReference type="SMART" id="SM00490">
    <property type="entry name" value="HELICc"/>
    <property type="match status" value="1"/>
</dbReference>
<dbReference type="FunFam" id="1.20.120.1080:FF:000081">
    <property type="entry name" value="Tudor domain containing 9"/>
    <property type="match status" value="1"/>
</dbReference>
<dbReference type="Gene3D" id="3.40.50.300">
    <property type="entry name" value="P-loop containing nucleotide triphosphate hydrolases"/>
    <property type="match status" value="2"/>
</dbReference>
<keyword evidence="11" id="KW-0067">ATP-binding</keyword>
<dbReference type="GO" id="GO:0007283">
    <property type="term" value="P:spermatogenesis"/>
    <property type="evidence" value="ECO:0007669"/>
    <property type="project" value="UniProtKB-KW"/>
</dbReference>
<evidence type="ECO:0000256" key="5">
    <source>
        <dbReference type="ARBA" id="ARBA00022473"/>
    </source>
</evidence>
<dbReference type="SMART" id="SM00487">
    <property type="entry name" value="DEXDc"/>
    <property type="match status" value="1"/>
</dbReference>
<feature type="domain" description="Helicase C-terminal" evidence="19">
    <location>
        <begin position="376"/>
        <end position="555"/>
    </location>
</feature>
<keyword evidence="8" id="KW-0221">Differentiation</keyword>
<evidence type="ECO:0000256" key="6">
    <source>
        <dbReference type="ARBA" id="ARBA00022490"/>
    </source>
</evidence>
<dbReference type="GO" id="GO:0005524">
    <property type="term" value="F:ATP binding"/>
    <property type="evidence" value="ECO:0007669"/>
    <property type="project" value="UniProtKB-KW"/>
</dbReference>
<evidence type="ECO:0000256" key="9">
    <source>
        <dbReference type="ARBA" id="ARBA00022801"/>
    </source>
</evidence>
<evidence type="ECO:0000256" key="13">
    <source>
        <dbReference type="ARBA" id="ARBA00023158"/>
    </source>
</evidence>
<dbReference type="Pfam" id="PF21010">
    <property type="entry name" value="HA2_C"/>
    <property type="match status" value="1"/>
</dbReference>
<dbReference type="GO" id="GO:0031047">
    <property type="term" value="P:regulatory ncRNA-mediated gene silencing"/>
    <property type="evidence" value="ECO:0007669"/>
    <property type="project" value="UniProtKB-KW"/>
</dbReference>
<dbReference type="Gene3D" id="1.20.120.1080">
    <property type="match status" value="1"/>
</dbReference>
<dbReference type="Pfam" id="PF00270">
    <property type="entry name" value="DEAD"/>
    <property type="match status" value="1"/>
</dbReference>
<keyword evidence="10" id="KW-0347">Helicase</keyword>
<evidence type="ECO:0000256" key="1">
    <source>
        <dbReference type="ARBA" id="ARBA00004496"/>
    </source>
</evidence>
<evidence type="ECO:0000256" key="12">
    <source>
        <dbReference type="ARBA" id="ARBA00022871"/>
    </source>
</evidence>
<organism evidence="20 21">
    <name type="scientific">Larinioides sclopetarius</name>
    <dbReference type="NCBI Taxonomy" id="280406"/>
    <lineage>
        <taxon>Eukaryota</taxon>
        <taxon>Metazoa</taxon>
        <taxon>Ecdysozoa</taxon>
        <taxon>Arthropoda</taxon>
        <taxon>Chelicerata</taxon>
        <taxon>Arachnida</taxon>
        <taxon>Araneae</taxon>
        <taxon>Araneomorphae</taxon>
        <taxon>Entelegynae</taxon>
        <taxon>Araneoidea</taxon>
        <taxon>Araneidae</taxon>
        <taxon>Larinioides</taxon>
    </lineage>
</organism>
<dbReference type="InterPro" id="IPR035437">
    <property type="entry name" value="SNase_OB-fold_sf"/>
</dbReference>
<dbReference type="SUPFAM" id="SSF63748">
    <property type="entry name" value="Tudor/PWWP/MBT"/>
    <property type="match status" value="1"/>
</dbReference>
<evidence type="ECO:0000256" key="11">
    <source>
        <dbReference type="ARBA" id="ARBA00022840"/>
    </source>
</evidence>
<keyword evidence="5" id="KW-0217">Developmental protein</keyword>
<evidence type="ECO:0000313" key="20">
    <source>
        <dbReference type="EMBL" id="CAL1265540.1"/>
    </source>
</evidence>
<dbReference type="PROSITE" id="PS50304">
    <property type="entry name" value="TUDOR"/>
    <property type="match status" value="1"/>
</dbReference>
<dbReference type="GO" id="GO:0003724">
    <property type="term" value="F:RNA helicase activity"/>
    <property type="evidence" value="ECO:0007669"/>
    <property type="project" value="UniProtKB-EC"/>
</dbReference>
<dbReference type="InterPro" id="IPR007502">
    <property type="entry name" value="Helicase-assoc_dom"/>
</dbReference>
<evidence type="ECO:0000259" key="17">
    <source>
        <dbReference type="PROSITE" id="PS50304"/>
    </source>
</evidence>
<dbReference type="PANTHER" id="PTHR18934">
    <property type="entry name" value="ATP-DEPENDENT RNA HELICASE"/>
    <property type="match status" value="1"/>
</dbReference>
<keyword evidence="12" id="KW-0744">Spermatogenesis</keyword>
<dbReference type="PROSITE" id="PS51192">
    <property type="entry name" value="HELICASE_ATP_BIND_1"/>
    <property type="match status" value="1"/>
</dbReference>
<gene>
    <name evidence="20" type="ORF">LARSCL_LOCUS2585</name>
</gene>
<comment type="subcellular location">
    <subcellularLocation>
        <location evidence="1">Cytoplasm</location>
    </subcellularLocation>
</comment>
<comment type="caution">
    <text evidence="20">The sequence shown here is derived from an EMBL/GenBank/DDBJ whole genome shotgun (WGS) entry which is preliminary data.</text>
</comment>
<evidence type="ECO:0000259" key="18">
    <source>
        <dbReference type="PROSITE" id="PS51192"/>
    </source>
</evidence>
<dbReference type="SUPFAM" id="SSF52540">
    <property type="entry name" value="P-loop containing nucleoside triphosphate hydrolases"/>
    <property type="match status" value="1"/>
</dbReference>
<dbReference type="Pfam" id="PF00567">
    <property type="entry name" value="TUDOR"/>
    <property type="match status" value="1"/>
</dbReference>
<name>A0AAV1Z5A3_9ARAC</name>
<comment type="catalytic activity">
    <reaction evidence="15">
        <text>ATP + H2O = ADP + phosphate + H(+)</text>
        <dbReference type="Rhea" id="RHEA:13065"/>
        <dbReference type="ChEBI" id="CHEBI:15377"/>
        <dbReference type="ChEBI" id="CHEBI:15378"/>
        <dbReference type="ChEBI" id="CHEBI:30616"/>
        <dbReference type="ChEBI" id="CHEBI:43474"/>
        <dbReference type="ChEBI" id="CHEBI:456216"/>
        <dbReference type="EC" id="3.6.4.13"/>
    </reaction>
</comment>
<evidence type="ECO:0000256" key="3">
    <source>
        <dbReference type="ARBA" id="ARBA00012552"/>
    </source>
</evidence>
<evidence type="ECO:0000259" key="19">
    <source>
        <dbReference type="PROSITE" id="PS51194"/>
    </source>
</evidence>
<dbReference type="InterPro" id="IPR014001">
    <property type="entry name" value="Helicase_ATP-bd"/>
</dbReference>
<dbReference type="Pfam" id="PF00271">
    <property type="entry name" value="Helicase_C"/>
    <property type="match status" value="1"/>
</dbReference>
<dbReference type="Gene3D" id="2.40.50.90">
    <property type="match status" value="1"/>
</dbReference>
<feature type="domain" description="Tudor" evidence="17">
    <location>
        <begin position="957"/>
        <end position="1018"/>
    </location>
</feature>
<evidence type="ECO:0000256" key="7">
    <source>
        <dbReference type="ARBA" id="ARBA00022741"/>
    </source>
</evidence>
<dbReference type="InterPro" id="IPR011545">
    <property type="entry name" value="DEAD/DEAH_box_helicase_dom"/>
</dbReference>
<dbReference type="InterPro" id="IPR001650">
    <property type="entry name" value="Helicase_C-like"/>
</dbReference>
<comment type="similarity">
    <text evidence="2">Belongs to the DEAD box helicase family. DEAH subfamily.</text>
</comment>
<keyword evidence="21" id="KW-1185">Reference proteome</keyword>
<dbReference type="GO" id="GO:0051321">
    <property type="term" value="P:meiotic cell cycle"/>
    <property type="evidence" value="ECO:0007669"/>
    <property type="project" value="UniProtKB-KW"/>
</dbReference>
<dbReference type="GO" id="GO:0030154">
    <property type="term" value="P:cell differentiation"/>
    <property type="evidence" value="ECO:0007669"/>
    <property type="project" value="UniProtKB-KW"/>
</dbReference>
<feature type="region of interest" description="Disordered" evidence="16">
    <location>
        <begin position="69"/>
        <end position="88"/>
    </location>
</feature>
<evidence type="ECO:0000256" key="4">
    <source>
        <dbReference type="ARBA" id="ARBA00013352"/>
    </source>
</evidence>
<dbReference type="PANTHER" id="PTHR18934:SF113">
    <property type="entry name" value="ATP-DEPENDENT RNA HELICASE TDRD9"/>
    <property type="match status" value="1"/>
</dbReference>
<proteinExistence type="inferred from homology"/>
<keyword evidence="9" id="KW-0378">Hydrolase</keyword>
<reference evidence="20 21" key="1">
    <citation type="submission" date="2024-04" db="EMBL/GenBank/DDBJ databases">
        <authorList>
            <person name="Rising A."/>
            <person name="Reimegard J."/>
            <person name="Sonavane S."/>
            <person name="Akerstrom W."/>
            <person name="Nylinder S."/>
            <person name="Hedman E."/>
            <person name="Kallberg Y."/>
        </authorList>
    </citation>
    <scope>NUCLEOTIDE SEQUENCE [LARGE SCALE GENOMIC DNA]</scope>
</reference>
<feature type="compositionally biased region" description="Polar residues" evidence="16">
    <location>
        <begin position="77"/>
        <end position="88"/>
    </location>
</feature>
<keyword evidence="14" id="KW-0469">Meiosis</keyword>
<evidence type="ECO:0000256" key="16">
    <source>
        <dbReference type="SAM" id="MobiDB-lite"/>
    </source>
</evidence>
<dbReference type="EMBL" id="CAXIEN010000018">
    <property type="protein sequence ID" value="CAL1265540.1"/>
    <property type="molecule type" value="Genomic_DNA"/>
</dbReference>
<dbReference type="GO" id="GO:0003723">
    <property type="term" value="F:RNA binding"/>
    <property type="evidence" value="ECO:0007669"/>
    <property type="project" value="TreeGrafter"/>
</dbReference>